<dbReference type="Proteomes" id="UP000298663">
    <property type="component" value="Unassembled WGS sequence"/>
</dbReference>
<reference evidence="2 3" key="1">
    <citation type="journal article" date="2015" name="Genome Biol.">
        <title>Comparative genomics of Steinernema reveals deeply conserved gene regulatory networks.</title>
        <authorList>
            <person name="Dillman A.R."/>
            <person name="Macchietto M."/>
            <person name="Porter C.F."/>
            <person name="Rogers A."/>
            <person name="Williams B."/>
            <person name="Antoshechkin I."/>
            <person name="Lee M.M."/>
            <person name="Goodwin Z."/>
            <person name="Lu X."/>
            <person name="Lewis E.E."/>
            <person name="Goodrich-Blair H."/>
            <person name="Stock S.P."/>
            <person name="Adams B.J."/>
            <person name="Sternberg P.W."/>
            <person name="Mortazavi A."/>
        </authorList>
    </citation>
    <scope>NUCLEOTIDE SEQUENCE [LARGE SCALE GENOMIC DNA]</scope>
    <source>
        <strain evidence="2 3">ALL</strain>
    </source>
</reference>
<protein>
    <submittedName>
        <fullName evidence="2">Uncharacterized protein</fullName>
    </submittedName>
</protein>
<feature type="region of interest" description="Disordered" evidence="1">
    <location>
        <begin position="34"/>
        <end position="71"/>
    </location>
</feature>
<gene>
    <name evidence="2" type="ORF">L596_013901</name>
</gene>
<evidence type="ECO:0000313" key="3">
    <source>
        <dbReference type="Proteomes" id="UP000298663"/>
    </source>
</evidence>
<accession>A0A4U5P2B5</accession>
<feature type="compositionally biased region" description="Basic and acidic residues" evidence="1">
    <location>
        <begin position="121"/>
        <end position="133"/>
    </location>
</feature>
<evidence type="ECO:0000256" key="1">
    <source>
        <dbReference type="SAM" id="MobiDB-lite"/>
    </source>
</evidence>
<organism evidence="2 3">
    <name type="scientific">Steinernema carpocapsae</name>
    <name type="common">Entomopathogenic nematode</name>
    <dbReference type="NCBI Taxonomy" id="34508"/>
    <lineage>
        <taxon>Eukaryota</taxon>
        <taxon>Metazoa</taxon>
        <taxon>Ecdysozoa</taxon>
        <taxon>Nematoda</taxon>
        <taxon>Chromadorea</taxon>
        <taxon>Rhabditida</taxon>
        <taxon>Tylenchina</taxon>
        <taxon>Panagrolaimomorpha</taxon>
        <taxon>Strongyloidoidea</taxon>
        <taxon>Steinernematidae</taxon>
        <taxon>Steinernema</taxon>
    </lineage>
</organism>
<name>A0A4U5P2B5_STECR</name>
<keyword evidence="3" id="KW-1185">Reference proteome</keyword>
<feature type="region of interest" description="Disordered" evidence="1">
    <location>
        <begin position="118"/>
        <end position="144"/>
    </location>
</feature>
<sequence>MCQTSPSSKSRRASIANKSASKYTCDQAPAEQFEEAAHGSKASTKKAKTAKLKSCKLPPGGQIASGEATQKMRSRMRIDSIKLQGLFSYVLHGLTSTNLPDKARKPLAKCQESLRSRGRLHSIDEKGNNREAECVMQTPEQADK</sequence>
<reference evidence="2 3" key="2">
    <citation type="journal article" date="2019" name="G3 (Bethesda)">
        <title>Hybrid Assembly of the Genome of the Entomopathogenic Nematode Steinernema carpocapsae Identifies the X-Chromosome.</title>
        <authorList>
            <person name="Serra L."/>
            <person name="Macchietto M."/>
            <person name="Macias-Munoz A."/>
            <person name="McGill C.J."/>
            <person name="Rodriguez I.M."/>
            <person name="Rodriguez B."/>
            <person name="Murad R."/>
            <person name="Mortazavi A."/>
        </authorList>
    </citation>
    <scope>NUCLEOTIDE SEQUENCE [LARGE SCALE GENOMIC DNA]</scope>
    <source>
        <strain evidence="2 3">ALL</strain>
    </source>
</reference>
<proteinExistence type="predicted"/>
<feature type="region of interest" description="Disordered" evidence="1">
    <location>
        <begin position="1"/>
        <end position="22"/>
    </location>
</feature>
<dbReference type="AlphaFoldDB" id="A0A4U5P2B5"/>
<evidence type="ECO:0000313" key="2">
    <source>
        <dbReference type="EMBL" id="TKR89860.1"/>
    </source>
</evidence>
<dbReference type="EMBL" id="AZBU02000003">
    <property type="protein sequence ID" value="TKR89860.1"/>
    <property type="molecule type" value="Genomic_DNA"/>
</dbReference>
<comment type="caution">
    <text evidence="2">The sequence shown here is derived from an EMBL/GenBank/DDBJ whole genome shotgun (WGS) entry which is preliminary data.</text>
</comment>
<feature type="compositionally biased region" description="Basic residues" evidence="1">
    <location>
        <begin position="43"/>
        <end position="54"/>
    </location>
</feature>